<feature type="compositionally biased region" description="Pro residues" evidence="1">
    <location>
        <begin position="122"/>
        <end position="134"/>
    </location>
</feature>
<dbReference type="EMBL" id="AVOT02030740">
    <property type="protein sequence ID" value="MBW0524037.1"/>
    <property type="molecule type" value="Genomic_DNA"/>
</dbReference>
<feature type="region of interest" description="Disordered" evidence="1">
    <location>
        <begin position="116"/>
        <end position="151"/>
    </location>
</feature>
<dbReference type="AlphaFoldDB" id="A0A9Q3I1N7"/>
<evidence type="ECO:0000313" key="2">
    <source>
        <dbReference type="EMBL" id="MBW0524037.1"/>
    </source>
</evidence>
<feature type="region of interest" description="Disordered" evidence="1">
    <location>
        <begin position="194"/>
        <end position="260"/>
    </location>
</feature>
<feature type="compositionally biased region" description="Polar residues" evidence="1">
    <location>
        <begin position="250"/>
        <end position="260"/>
    </location>
</feature>
<accession>A0A9Q3I1N7</accession>
<proteinExistence type="predicted"/>
<protein>
    <submittedName>
        <fullName evidence="2">Uncharacterized protein</fullName>
    </submittedName>
</protein>
<reference evidence="2" key="1">
    <citation type="submission" date="2021-03" db="EMBL/GenBank/DDBJ databases">
        <title>Draft genome sequence of rust myrtle Austropuccinia psidii MF-1, a brazilian biotype.</title>
        <authorList>
            <person name="Quecine M.C."/>
            <person name="Pachon D.M.R."/>
            <person name="Bonatelli M.L."/>
            <person name="Correr F.H."/>
            <person name="Franceschini L.M."/>
            <person name="Leite T.F."/>
            <person name="Margarido G.R.A."/>
            <person name="Almeida C.A."/>
            <person name="Ferrarezi J.A."/>
            <person name="Labate C.A."/>
        </authorList>
    </citation>
    <scope>NUCLEOTIDE SEQUENCE</scope>
    <source>
        <strain evidence="2">MF-1</strain>
    </source>
</reference>
<feature type="compositionally biased region" description="Pro residues" evidence="1">
    <location>
        <begin position="198"/>
        <end position="226"/>
    </location>
</feature>
<name>A0A9Q3I1N7_9BASI</name>
<feature type="region of interest" description="Disordered" evidence="1">
    <location>
        <begin position="1"/>
        <end position="21"/>
    </location>
</feature>
<gene>
    <name evidence="2" type="ORF">O181_063752</name>
</gene>
<organism evidence="2 3">
    <name type="scientific">Austropuccinia psidii MF-1</name>
    <dbReference type="NCBI Taxonomy" id="1389203"/>
    <lineage>
        <taxon>Eukaryota</taxon>
        <taxon>Fungi</taxon>
        <taxon>Dikarya</taxon>
        <taxon>Basidiomycota</taxon>
        <taxon>Pucciniomycotina</taxon>
        <taxon>Pucciniomycetes</taxon>
        <taxon>Pucciniales</taxon>
        <taxon>Sphaerophragmiaceae</taxon>
        <taxon>Austropuccinia</taxon>
    </lineage>
</organism>
<dbReference type="Proteomes" id="UP000765509">
    <property type="component" value="Unassembled WGS sequence"/>
</dbReference>
<sequence length="260" mass="28475">MDPGTPNRPTGRIPDNWPCPTSTDLSTPLLGHHPMVTSLLNRSKVIIRPMKDGNGERKFELGPIVTMSCHPWDSDAKKKTHRIPPTRLTRSMYASQANPMATHSWPKWHPMVGGLIPTLPHGEPPIPGPSPSSKPPEDILTCEPEPEVAPTQSMGELFGKSQLHFFNSSQLLLTPPLPISSLSHYSLLNHHHQRYPRRIPPPIPPFPTPPPSTPVPPPSTSTPDLPPIATENPTVSSPRCQAPLIPTRTLAGNSQTCNQH</sequence>
<evidence type="ECO:0000256" key="1">
    <source>
        <dbReference type="SAM" id="MobiDB-lite"/>
    </source>
</evidence>
<evidence type="ECO:0000313" key="3">
    <source>
        <dbReference type="Proteomes" id="UP000765509"/>
    </source>
</evidence>
<comment type="caution">
    <text evidence="2">The sequence shown here is derived from an EMBL/GenBank/DDBJ whole genome shotgun (WGS) entry which is preliminary data.</text>
</comment>
<keyword evidence="3" id="KW-1185">Reference proteome</keyword>